<dbReference type="GO" id="GO:0005739">
    <property type="term" value="C:mitochondrion"/>
    <property type="evidence" value="ECO:0007669"/>
    <property type="project" value="TreeGrafter"/>
</dbReference>
<gene>
    <name evidence="25" type="ORF">BOH78_1411</name>
</gene>
<evidence type="ECO:0000256" key="14">
    <source>
        <dbReference type="ARBA" id="ARBA00022917"/>
    </source>
</evidence>
<dbReference type="InterPro" id="IPR001278">
    <property type="entry name" value="Arg-tRNA-ligase"/>
</dbReference>
<keyword evidence="18" id="KW-0456">Lyase</keyword>
<keyword evidence="13" id="KW-0460">Magnesium</keyword>
<dbReference type="Gene3D" id="3.90.870.10">
    <property type="entry name" value="DHBP synthase"/>
    <property type="match status" value="1"/>
</dbReference>
<dbReference type="SUPFAM" id="SSF47323">
    <property type="entry name" value="Anticodon-binding domain of a subclass of class I aminoacyl-tRNA synthetases"/>
    <property type="match status" value="1"/>
</dbReference>
<evidence type="ECO:0000313" key="25">
    <source>
        <dbReference type="EMBL" id="ONH76004.1"/>
    </source>
</evidence>
<dbReference type="HAMAP" id="MF_00180">
    <property type="entry name" value="RibB"/>
    <property type="match status" value="1"/>
</dbReference>
<dbReference type="InterPro" id="IPR005148">
    <property type="entry name" value="Arg-tRNA-synth_N"/>
</dbReference>
<dbReference type="Pfam" id="PF05746">
    <property type="entry name" value="DALR_1"/>
    <property type="match status" value="1"/>
</dbReference>
<evidence type="ECO:0000259" key="23">
    <source>
        <dbReference type="SMART" id="SM00836"/>
    </source>
</evidence>
<evidence type="ECO:0000313" key="26">
    <source>
        <dbReference type="Proteomes" id="UP000189274"/>
    </source>
</evidence>
<evidence type="ECO:0000256" key="15">
    <source>
        <dbReference type="ARBA" id="ARBA00023146"/>
    </source>
</evidence>
<evidence type="ECO:0000256" key="17">
    <source>
        <dbReference type="ARBA" id="ARBA00023211"/>
    </source>
</evidence>
<dbReference type="GO" id="GO:0009231">
    <property type="term" value="P:riboflavin biosynthetic process"/>
    <property type="evidence" value="ECO:0007669"/>
    <property type="project" value="UniProtKB-UniPathway"/>
</dbReference>
<evidence type="ECO:0000256" key="9">
    <source>
        <dbReference type="ARBA" id="ARBA00022619"/>
    </source>
</evidence>
<name>A0A1V2LQW4_PICKU</name>
<dbReference type="CDD" id="cd07956">
    <property type="entry name" value="Anticodon_Ia_Arg"/>
    <property type="match status" value="1"/>
</dbReference>
<comment type="subunit">
    <text evidence="4">Homodimer.</text>
</comment>
<evidence type="ECO:0000256" key="2">
    <source>
        <dbReference type="ARBA" id="ARBA00004904"/>
    </source>
</evidence>
<comment type="caution">
    <text evidence="25">The sequence shown here is derived from an EMBL/GenBank/DDBJ whole genome shotgun (WGS) entry which is preliminary data.</text>
</comment>
<dbReference type="NCBIfam" id="TIGR00506">
    <property type="entry name" value="ribB"/>
    <property type="match status" value="1"/>
</dbReference>
<comment type="similarity">
    <text evidence="21">Belongs to the DHBP synthase family.</text>
</comment>
<proteinExistence type="inferred from homology"/>
<dbReference type="InterPro" id="IPR000422">
    <property type="entry name" value="DHBP_synthase_RibB"/>
</dbReference>
<dbReference type="SUPFAM" id="SSF55190">
    <property type="entry name" value="Arginyl-tRNA synthetase (ArgRS), N-terminal 'additional' domain"/>
    <property type="match status" value="1"/>
</dbReference>
<keyword evidence="12 22" id="KW-0067">ATP-binding</keyword>
<organism evidence="25 26">
    <name type="scientific">Pichia kudriavzevii</name>
    <name type="common">Yeast</name>
    <name type="synonym">Issatchenkia orientalis</name>
    <dbReference type="NCBI Taxonomy" id="4909"/>
    <lineage>
        <taxon>Eukaryota</taxon>
        <taxon>Fungi</taxon>
        <taxon>Dikarya</taxon>
        <taxon>Ascomycota</taxon>
        <taxon>Saccharomycotina</taxon>
        <taxon>Pichiomycetes</taxon>
        <taxon>Pichiales</taxon>
        <taxon>Pichiaceae</taxon>
        <taxon>Pichia</taxon>
    </lineage>
</organism>
<dbReference type="SMART" id="SM01016">
    <property type="entry name" value="Arg_tRNA_synt_N"/>
    <property type="match status" value="1"/>
</dbReference>
<evidence type="ECO:0000256" key="7">
    <source>
        <dbReference type="ARBA" id="ARBA00018836"/>
    </source>
</evidence>
<dbReference type="FunFam" id="1.10.730.10:FF:000006">
    <property type="entry name" value="Arginyl-tRNA synthetase 2, mitochondrial"/>
    <property type="match status" value="1"/>
</dbReference>
<evidence type="ECO:0000256" key="13">
    <source>
        <dbReference type="ARBA" id="ARBA00022842"/>
    </source>
</evidence>
<dbReference type="GO" id="GO:0005524">
    <property type="term" value="F:ATP binding"/>
    <property type="evidence" value="ECO:0007669"/>
    <property type="project" value="UniProtKB-KW"/>
</dbReference>
<dbReference type="InterPro" id="IPR001412">
    <property type="entry name" value="aa-tRNA-synth_I_CS"/>
</dbReference>
<keyword evidence="17" id="KW-0464">Manganese</keyword>
<dbReference type="InterPro" id="IPR014729">
    <property type="entry name" value="Rossmann-like_a/b/a_fold"/>
</dbReference>
<evidence type="ECO:0000256" key="8">
    <source>
        <dbReference type="ARBA" id="ARBA00022598"/>
    </source>
</evidence>
<keyword evidence="15 22" id="KW-0030">Aminoacyl-tRNA synthetase</keyword>
<evidence type="ECO:0000256" key="11">
    <source>
        <dbReference type="ARBA" id="ARBA00022741"/>
    </source>
</evidence>
<keyword evidence="10" id="KW-0479">Metal-binding</keyword>
<evidence type="ECO:0000256" key="12">
    <source>
        <dbReference type="ARBA" id="ARBA00022840"/>
    </source>
</evidence>
<evidence type="ECO:0000256" key="4">
    <source>
        <dbReference type="ARBA" id="ARBA00011738"/>
    </source>
</evidence>
<sequence length="833" mass="93714">MDALTQNLKKLDLVAPPSIEGSFPESNTVDLCRNYITEQLSHLAGVDKSIIYPALEWCQVLEKGDLLLPLPRLRLKGNLDELAVELAEKFPLGGYIDRVVPQGKFLQFYFNPSFLLKYVTKDVLTRTSDFGSAPLGKNKKVVIEFSSPNIAKPFHAGHLRSTIIGGFLANLHEKLGWDVIRMNYLGDWGKQFGVLAVGFNKYGSEAELEANPIQHLFDVYVKINNDIKAEQEAAEAKGETLDPINSIDGEARAFFKSMENGDENAIALWKKFRELSIEKYIDTYARLNIKYDVYSGESQVSADVMKDVSKTLSEKGMITEDRGALLIDFKSLGQKKLGKVLVQKSDGTSLYITRDLGAAIERKQKYNFDKMIYVIATQQDLHVKQFFTALEMMGNKWAKDLVHVNFGMVLGMSTRKGTVVFLDDILEAVKEKMLEIMKTNEEKFAQVEDPEKVADLVGISAVMIQDMQAKRINNYEFAWERMLSSEGDTGPYLQYAHSRLRSIQRNAGVPDAELLDADMSLETLCGSIDKLKEQNLSEEDFEKKSKLLESQLEKTKALIRIMASYPDTLRYASKNYEPSTVVTYLFKLTHQFSSTYKVLRVLGEEREIMIARLALFSAVRQILHNGLVLLGITPALEAFKNGEFLVVMDDEDRENEGDLIMAAELMTTERMAFLVKHSSGFVCVPLSTERADELNLPFMIPEDKMTDRHGTAYTVTVDYADGTTTGISAHDRGLTAKMLGTKSSKADDFLRPGHICPLRAKPGLLRERPGHTEAAVQLCELTGLQPAGAICELVRDEDGLMMRLDDCWKFAQKYNIKIITIKELLEYLNQTTV</sequence>
<dbReference type="GO" id="GO:0032543">
    <property type="term" value="P:mitochondrial translation"/>
    <property type="evidence" value="ECO:0007669"/>
    <property type="project" value="TreeGrafter"/>
</dbReference>
<dbReference type="Gene3D" id="1.10.730.10">
    <property type="entry name" value="Isoleucyl-tRNA Synthetase, Domain 1"/>
    <property type="match status" value="1"/>
</dbReference>
<evidence type="ECO:0000256" key="19">
    <source>
        <dbReference type="ARBA" id="ARBA00033033"/>
    </source>
</evidence>
<feature type="domain" description="Arginyl tRNA synthetase N-terminal" evidence="24">
    <location>
        <begin position="30"/>
        <end position="110"/>
    </location>
</feature>
<keyword evidence="8 22" id="KW-0436">Ligase</keyword>
<evidence type="ECO:0000256" key="1">
    <source>
        <dbReference type="ARBA" id="ARBA00001946"/>
    </source>
</evidence>
<dbReference type="SUPFAM" id="SSF52374">
    <property type="entry name" value="Nucleotidylyl transferase"/>
    <property type="match status" value="1"/>
</dbReference>
<dbReference type="InterPro" id="IPR008909">
    <property type="entry name" value="DALR_anticod-bd"/>
</dbReference>
<dbReference type="SMART" id="SM00836">
    <property type="entry name" value="DALR_1"/>
    <property type="match status" value="1"/>
</dbReference>
<reference evidence="26" key="1">
    <citation type="journal article" date="2017" name="Genome Announc.">
        <title>Genome sequences of Cyberlindnera fabianii 65, Pichia kudriavzevii 129, and Saccharomyces cerevisiae 131 isolated from fermented masau fruits in Zimbabwe.</title>
        <authorList>
            <person name="van Rijswijck I.M.H."/>
            <person name="Derks M.F.L."/>
            <person name="Abee T."/>
            <person name="de Ridder D."/>
            <person name="Smid E.J."/>
        </authorList>
    </citation>
    <scope>NUCLEOTIDE SEQUENCE [LARGE SCALE GENOMIC DNA]</scope>
    <source>
        <strain evidence="26">129</strain>
    </source>
</reference>
<dbReference type="Gene3D" id="3.40.50.620">
    <property type="entry name" value="HUPs"/>
    <property type="match status" value="1"/>
</dbReference>
<dbReference type="AlphaFoldDB" id="A0A1V2LQW4"/>
<evidence type="ECO:0000256" key="22">
    <source>
        <dbReference type="RuleBase" id="RU363038"/>
    </source>
</evidence>
<keyword evidence="9" id="KW-0686">Riboflavin biosynthesis</keyword>
<dbReference type="Pfam" id="PF00926">
    <property type="entry name" value="DHBP_synthase"/>
    <property type="match status" value="1"/>
</dbReference>
<keyword evidence="16" id="KW-0318">Glutathionylation</keyword>
<keyword evidence="11 22" id="KW-0547">Nucleotide-binding</keyword>
<dbReference type="InterPro" id="IPR036695">
    <property type="entry name" value="Arg-tRNA-synth_N_sf"/>
</dbReference>
<accession>A0A1V2LQW4</accession>
<dbReference type="SUPFAM" id="SSF55821">
    <property type="entry name" value="YrdC/RibB"/>
    <property type="match status" value="1"/>
</dbReference>
<dbReference type="FunFam" id="3.90.870.10:FF:000002">
    <property type="entry name" value="3,4-dihydroxy-2-butanone 4-phosphate synthase"/>
    <property type="match status" value="1"/>
</dbReference>
<comment type="pathway">
    <text evidence="2">Cofactor biosynthesis; riboflavin biosynthesis; 2-hydroxy-3-oxobutyl phosphate from D-ribulose 5-phosphate: step 1/1.</text>
</comment>
<comment type="similarity">
    <text evidence="3 22">Belongs to the class-I aminoacyl-tRNA synthetase family.</text>
</comment>
<dbReference type="GO" id="GO:0006420">
    <property type="term" value="P:arginyl-tRNA aminoacylation"/>
    <property type="evidence" value="ECO:0007669"/>
    <property type="project" value="InterPro"/>
</dbReference>
<dbReference type="PROSITE" id="PS00178">
    <property type="entry name" value="AA_TRNA_LIGASE_I"/>
    <property type="match status" value="1"/>
</dbReference>
<dbReference type="InterPro" id="IPR009080">
    <property type="entry name" value="tRNAsynth_Ia_anticodon-bd"/>
</dbReference>
<dbReference type="GO" id="GO:0046872">
    <property type="term" value="F:metal ion binding"/>
    <property type="evidence" value="ECO:0007669"/>
    <property type="project" value="UniProtKB-KW"/>
</dbReference>
<evidence type="ECO:0000256" key="20">
    <source>
        <dbReference type="ARBA" id="ARBA00049339"/>
    </source>
</evidence>
<dbReference type="EC" id="4.1.99.12" evidence="5"/>
<dbReference type="EC" id="6.1.1.19" evidence="6"/>
<protein>
    <recommendedName>
        <fullName evidence="7">3,4-dihydroxy-2-butanone 4-phosphate synthase</fullName>
        <ecNumber evidence="5">4.1.99.12</ecNumber>
        <ecNumber evidence="6">6.1.1.19</ecNumber>
    </recommendedName>
    <alternativeName>
        <fullName evidence="19">Arginyl-tRNA synthetase</fullName>
    </alternativeName>
</protein>
<evidence type="ECO:0000256" key="3">
    <source>
        <dbReference type="ARBA" id="ARBA00005594"/>
    </source>
</evidence>
<dbReference type="CDD" id="cd00671">
    <property type="entry name" value="ArgRS_core"/>
    <property type="match status" value="1"/>
</dbReference>
<dbReference type="PANTHER" id="PTHR11956:SF11">
    <property type="entry name" value="ARGININE--TRNA LIGASE, MITOCHONDRIAL-RELATED"/>
    <property type="match status" value="1"/>
</dbReference>
<dbReference type="InterPro" id="IPR017945">
    <property type="entry name" value="DHBP_synth_RibB-like_a/b_dom"/>
</dbReference>
<dbReference type="GO" id="GO:0008686">
    <property type="term" value="F:3,4-dihydroxy-2-butanone-4-phosphate synthase activity"/>
    <property type="evidence" value="ECO:0007669"/>
    <property type="project" value="UniProtKB-EC"/>
</dbReference>
<evidence type="ECO:0000256" key="6">
    <source>
        <dbReference type="ARBA" id="ARBA00012837"/>
    </source>
</evidence>
<evidence type="ECO:0000256" key="16">
    <source>
        <dbReference type="ARBA" id="ARBA00023206"/>
    </source>
</evidence>
<evidence type="ECO:0000256" key="10">
    <source>
        <dbReference type="ARBA" id="ARBA00022723"/>
    </source>
</evidence>
<dbReference type="UniPathway" id="UPA00275"/>
<dbReference type="Proteomes" id="UP000189274">
    <property type="component" value="Unassembled WGS sequence"/>
</dbReference>
<evidence type="ECO:0000256" key="18">
    <source>
        <dbReference type="ARBA" id="ARBA00023239"/>
    </source>
</evidence>
<dbReference type="FunFam" id="3.40.50.620:FF:000058">
    <property type="entry name" value="Mitochondrial arginyl-tRNA synthetase"/>
    <property type="match status" value="1"/>
</dbReference>
<dbReference type="NCBIfam" id="TIGR00456">
    <property type="entry name" value="argS"/>
    <property type="match status" value="1"/>
</dbReference>
<dbReference type="GO" id="GO:0004814">
    <property type="term" value="F:arginine-tRNA ligase activity"/>
    <property type="evidence" value="ECO:0007669"/>
    <property type="project" value="UniProtKB-EC"/>
</dbReference>
<dbReference type="EMBL" id="MQVM01000005">
    <property type="protein sequence ID" value="ONH76004.1"/>
    <property type="molecule type" value="Genomic_DNA"/>
</dbReference>
<comment type="cofactor">
    <cofactor evidence="1">
        <name>Mg(2+)</name>
        <dbReference type="ChEBI" id="CHEBI:18420"/>
    </cofactor>
</comment>
<dbReference type="Pfam" id="PF00750">
    <property type="entry name" value="tRNA-synt_1d"/>
    <property type="match status" value="1"/>
</dbReference>
<evidence type="ECO:0000259" key="24">
    <source>
        <dbReference type="SMART" id="SM01016"/>
    </source>
</evidence>
<comment type="catalytic activity">
    <reaction evidence="20">
        <text>tRNA(Arg) + L-arginine + ATP = L-arginyl-tRNA(Arg) + AMP + diphosphate</text>
        <dbReference type="Rhea" id="RHEA:20301"/>
        <dbReference type="Rhea" id="RHEA-COMP:9658"/>
        <dbReference type="Rhea" id="RHEA-COMP:9673"/>
        <dbReference type="ChEBI" id="CHEBI:30616"/>
        <dbReference type="ChEBI" id="CHEBI:32682"/>
        <dbReference type="ChEBI" id="CHEBI:33019"/>
        <dbReference type="ChEBI" id="CHEBI:78442"/>
        <dbReference type="ChEBI" id="CHEBI:78513"/>
        <dbReference type="ChEBI" id="CHEBI:456215"/>
        <dbReference type="EC" id="6.1.1.19"/>
    </reaction>
</comment>
<dbReference type="VEuPathDB" id="FungiDB:C5L36_0C07550"/>
<dbReference type="PRINTS" id="PR01038">
    <property type="entry name" value="TRNASYNTHARG"/>
</dbReference>
<dbReference type="PANTHER" id="PTHR11956">
    <property type="entry name" value="ARGINYL-TRNA SYNTHETASE"/>
    <property type="match status" value="1"/>
</dbReference>
<keyword evidence="14 22" id="KW-0648">Protein biosynthesis</keyword>
<feature type="domain" description="DALR anticodon binding" evidence="23">
    <location>
        <begin position="493"/>
        <end position="636"/>
    </location>
</feature>
<dbReference type="Gene3D" id="3.30.1360.70">
    <property type="entry name" value="Arginyl tRNA synthetase N-terminal domain"/>
    <property type="match status" value="1"/>
</dbReference>
<dbReference type="GO" id="GO:0005829">
    <property type="term" value="C:cytosol"/>
    <property type="evidence" value="ECO:0007669"/>
    <property type="project" value="UniProtKB-ARBA"/>
</dbReference>
<evidence type="ECO:0000256" key="21">
    <source>
        <dbReference type="ARBA" id="ARBA00060730"/>
    </source>
</evidence>
<evidence type="ECO:0000256" key="5">
    <source>
        <dbReference type="ARBA" id="ARBA00012153"/>
    </source>
</evidence>
<dbReference type="InterPro" id="IPR035684">
    <property type="entry name" value="ArgRS_core"/>
</dbReference>